<keyword evidence="3" id="KW-1185">Reference proteome</keyword>
<proteinExistence type="predicted"/>
<evidence type="ECO:0000313" key="3">
    <source>
        <dbReference type="Proteomes" id="UP000618952"/>
    </source>
</evidence>
<dbReference type="RefSeq" id="WP_187584912.1">
    <property type="nucleotide sequence ID" value="NZ_JACLHY010000011.1"/>
</dbReference>
<sequence length="186" mass="21154">MENDHIENLFRELKGSFDIEEPIDGHRQRFLSKLEASSAAATGTKKTGIWWKSLSIAATLLLLCSIGFNFFNPSPSLRQKVSNISPEITNTEYYFASLIEEQVKIMQSKSTPETQKLIADTMMQLRTLDSDYKKMEQDLLNGGNSKLILSAMITNFQTRIGLLNEVLEQIEEIKILKNYKDENITA</sequence>
<reference evidence="2 3" key="1">
    <citation type="submission" date="2020-08" db="EMBL/GenBank/DDBJ databases">
        <title>Arenibacter gaetbuli sp. nov., isolated from a sand dune.</title>
        <authorList>
            <person name="Park S."/>
            <person name="Yoon J.-H."/>
        </authorList>
    </citation>
    <scope>NUCLEOTIDE SEQUENCE [LARGE SCALE GENOMIC DNA]</scope>
    <source>
        <strain evidence="2 3">BSSL-BM3</strain>
    </source>
</reference>
<name>A0ABR7QNG8_9FLAO</name>
<protein>
    <recommendedName>
        <fullName evidence="4">DUF4179 domain-containing protein</fullName>
    </recommendedName>
</protein>
<accession>A0ABR7QNG8</accession>
<keyword evidence="1" id="KW-0472">Membrane</keyword>
<dbReference type="Proteomes" id="UP000618952">
    <property type="component" value="Unassembled WGS sequence"/>
</dbReference>
<evidence type="ECO:0000256" key="1">
    <source>
        <dbReference type="SAM" id="Phobius"/>
    </source>
</evidence>
<gene>
    <name evidence="2" type="ORF">H4O18_12105</name>
</gene>
<comment type="caution">
    <text evidence="2">The sequence shown here is derived from an EMBL/GenBank/DDBJ whole genome shotgun (WGS) entry which is preliminary data.</text>
</comment>
<dbReference type="EMBL" id="JACLHY010000011">
    <property type="protein sequence ID" value="MBC8768738.1"/>
    <property type="molecule type" value="Genomic_DNA"/>
</dbReference>
<keyword evidence="1" id="KW-1133">Transmembrane helix</keyword>
<evidence type="ECO:0000313" key="2">
    <source>
        <dbReference type="EMBL" id="MBC8768738.1"/>
    </source>
</evidence>
<evidence type="ECO:0008006" key="4">
    <source>
        <dbReference type="Google" id="ProtNLM"/>
    </source>
</evidence>
<organism evidence="2 3">
    <name type="scientific">Arenibacter arenosicollis</name>
    <dbReference type="NCBI Taxonomy" id="2762274"/>
    <lineage>
        <taxon>Bacteria</taxon>
        <taxon>Pseudomonadati</taxon>
        <taxon>Bacteroidota</taxon>
        <taxon>Flavobacteriia</taxon>
        <taxon>Flavobacteriales</taxon>
        <taxon>Flavobacteriaceae</taxon>
        <taxon>Arenibacter</taxon>
    </lineage>
</organism>
<feature type="transmembrane region" description="Helical" evidence="1">
    <location>
        <begin position="49"/>
        <end position="71"/>
    </location>
</feature>
<keyword evidence="1" id="KW-0812">Transmembrane</keyword>